<feature type="region of interest" description="Disordered" evidence="1">
    <location>
        <begin position="850"/>
        <end position="870"/>
    </location>
</feature>
<evidence type="ECO:0000256" key="1">
    <source>
        <dbReference type="SAM" id="MobiDB-lite"/>
    </source>
</evidence>
<reference evidence="2 3" key="1">
    <citation type="submission" date="2020-05" db="EMBL/GenBank/DDBJ databases">
        <title>Identification and distribution of gene clusters putatively required for synthesis of sphingolipid metabolism inhibitors in phylogenetically diverse species of the filamentous fungus Fusarium.</title>
        <authorList>
            <person name="Kim H.-S."/>
            <person name="Busman M."/>
            <person name="Brown D.W."/>
            <person name="Divon H."/>
            <person name="Uhlig S."/>
            <person name="Proctor R.H."/>
        </authorList>
    </citation>
    <scope>NUCLEOTIDE SEQUENCE [LARGE SCALE GENOMIC DNA]</scope>
    <source>
        <strain evidence="2 3">NRRL 20693</strain>
    </source>
</reference>
<protein>
    <submittedName>
        <fullName evidence="2">Uncharacterized protein</fullName>
    </submittedName>
</protein>
<feature type="compositionally biased region" description="Polar residues" evidence="1">
    <location>
        <begin position="850"/>
        <end position="864"/>
    </location>
</feature>
<organism evidence="2 3">
    <name type="scientific">Fusarium heterosporum</name>
    <dbReference type="NCBI Taxonomy" id="42747"/>
    <lineage>
        <taxon>Eukaryota</taxon>
        <taxon>Fungi</taxon>
        <taxon>Dikarya</taxon>
        <taxon>Ascomycota</taxon>
        <taxon>Pezizomycotina</taxon>
        <taxon>Sordariomycetes</taxon>
        <taxon>Hypocreomycetidae</taxon>
        <taxon>Hypocreales</taxon>
        <taxon>Nectriaceae</taxon>
        <taxon>Fusarium</taxon>
        <taxon>Fusarium heterosporum species complex</taxon>
    </lineage>
</organism>
<sequence>MEKKIGALETDINTLLNGPNLKQVSVKTGSQSPFYLNNDPTLLVGGVSSGWPSDFLALLTIRAPFQTITPSTAVPSLLTQLVELVQSKVPSVFNSSVSSLLTEFFALGPDGGYTGTPSAGQFSPQFHDQNTLDGSWRDQWGNQQPWFPLFIEWEVEYTHVPFQDWSLSEHTARLSAGELTRYGISVQPPSGSSTPPPLWEALKPGTDGNFDTRTLSGRVLILPQPSFSLFAKVKQLFTNTPPDILAEYLSVAEQENLLNNIQTKLQFLSSPLTGLNAGLTTQATGSHIKPENKTIDSTGDHSTAIPAAAFPDASLTESNIQLIDGNSALTPYSTLVNFPDNEFYPFKPVTHGQFRFRKLNIIDKFGQAIMVIDQAPQLNGPPPIYPAISDFYEPQTIMYSGSGQPTTIELANTVVQQAPGLDEFIQLPPQINQNSRFNAAFIMSTADDPNGSQLTSKWRPANDWENPVWGWAMVNYADYGIQLFLHDGTFYREVRFGGPNGALPSPKWIPFEPDSSSTGTGTGSTAETTQLDALVQKLADLNYLTGFWHMITTAQDSLPPAPAAYAQFLNSIVGRPLALVNMGWSLELDQPPLTCETTNLDPGRAAPEIPLMEYQFQVRLGDSSSESDGLVGYFNTDPLSGVLDLSSIDTFFTSEDPTQPIAPLNRLNTTNYPKFSPFWEPPFPVALPSPPSSYPTPASFSDARNAQMTAFGAIVDPFTAVHAYSSILPPMELKLPRWTWQTAMDKMTAFFHAGPLTLPAQQVPAFVQADVLTSANSTQPPDRVVPLTTLAAGDWSWFQPYPGTAADPTVPLFNAYGIDRRGDLQKPGFQTGPYTAIEGFLQLRNPLTTSVNINGESSQTGSAPSSPPPA</sequence>
<evidence type="ECO:0000313" key="3">
    <source>
        <dbReference type="Proteomes" id="UP000567885"/>
    </source>
</evidence>
<dbReference type="EMBL" id="JAAGWQ010000329">
    <property type="protein sequence ID" value="KAF5656667.1"/>
    <property type="molecule type" value="Genomic_DNA"/>
</dbReference>
<name>A0A8H5SRZ5_FUSHE</name>
<dbReference type="AlphaFoldDB" id="A0A8H5SRZ5"/>
<keyword evidence="3" id="KW-1185">Reference proteome</keyword>
<dbReference type="Proteomes" id="UP000567885">
    <property type="component" value="Unassembled WGS sequence"/>
</dbReference>
<gene>
    <name evidence="2" type="ORF">FHETE_10880</name>
</gene>
<comment type="caution">
    <text evidence="2">The sequence shown here is derived from an EMBL/GenBank/DDBJ whole genome shotgun (WGS) entry which is preliminary data.</text>
</comment>
<accession>A0A8H5SRZ5</accession>
<proteinExistence type="predicted"/>
<evidence type="ECO:0000313" key="2">
    <source>
        <dbReference type="EMBL" id="KAF5656667.1"/>
    </source>
</evidence>
<dbReference type="OrthoDB" id="2992173at2759"/>